<proteinExistence type="predicted"/>
<dbReference type="RefSeq" id="WP_171328115.1">
    <property type="nucleotide sequence ID" value="NZ_WVRA01000001.1"/>
</dbReference>
<accession>A0AA90YQE1</accession>
<evidence type="ECO:0000313" key="1">
    <source>
        <dbReference type="EMBL" id="NOE16862.1"/>
    </source>
</evidence>
<protein>
    <submittedName>
        <fullName evidence="1">Uncharacterized protein</fullName>
    </submittedName>
</protein>
<comment type="caution">
    <text evidence="1">The sequence shown here is derived from an EMBL/GenBank/DDBJ whole genome shotgun (WGS) entry which is preliminary data.</text>
</comment>
<dbReference type="EMBL" id="WVRA01000001">
    <property type="protein sequence ID" value="NOE16862.1"/>
    <property type="molecule type" value="Genomic_DNA"/>
</dbReference>
<evidence type="ECO:0000313" key="2">
    <source>
        <dbReference type="Proteomes" id="UP000597886"/>
    </source>
</evidence>
<dbReference type="AlphaFoldDB" id="A0AA90YQE1"/>
<dbReference type="SUPFAM" id="SSF54909">
    <property type="entry name" value="Dimeric alpha+beta barrel"/>
    <property type="match status" value="1"/>
</dbReference>
<organism evidence="1 2">
    <name type="scientific">Ruegeria atlantica</name>
    <dbReference type="NCBI Taxonomy" id="81569"/>
    <lineage>
        <taxon>Bacteria</taxon>
        <taxon>Pseudomonadati</taxon>
        <taxon>Pseudomonadota</taxon>
        <taxon>Alphaproteobacteria</taxon>
        <taxon>Rhodobacterales</taxon>
        <taxon>Roseobacteraceae</taxon>
        <taxon>Ruegeria</taxon>
    </lineage>
</organism>
<dbReference type="Proteomes" id="UP000597886">
    <property type="component" value="Unassembled WGS sequence"/>
</dbReference>
<gene>
    <name evidence="1" type="ORF">GS634_01840</name>
</gene>
<dbReference type="InterPro" id="IPR011008">
    <property type="entry name" value="Dimeric_a/b-barrel"/>
</dbReference>
<sequence>MDFDRAELKSVIACTEEECTQNDANVVATHPGVVAFHAIWNSREPSQTHLNALHLASCIKMLDGVAAEAS</sequence>
<reference evidence="1" key="1">
    <citation type="submission" date="2019-12" db="EMBL/GenBank/DDBJ databases">
        <title>Ruegeria JWLKs population differentiation of coral mucus and skeleton niches.</title>
        <authorList>
            <person name="Luo D."/>
        </authorList>
    </citation>
    <scope>NUCLEOTIDE SEQUENCE</scope>
    <source>
        <strain evidence="1">HKCCD6181</strain>
    </source>
</reference>
<name>A0AA90YQE1_9RHOB</name>